<proteinExistence type="predicted"/>
<reference evidence="1" key="2">
    <citation type="submission" date="2020-09" db="EMBL/GenBank/DDBJ databases">
        <authorList>
            <person name="Sun Q."/>
            <person name="Zhou Y."/>
        </authorList>
    </citation>
    <scope>NUCLEOTIDE SEQUENCE</scope>
    <source>
        <strain evidence="1">CGMCC 1.15725</strain>
    </source>
</reference>
<name>A0A8J3E5S7_9PROT</name>
<dbReference type="SUPFAM" id="SSF54909">
    <property type="entry name" value="Dimeric alpha+beta barrel"/>
    <property type="match status" value="1"/>
</dbReference>
<sequence>MIARIWHGAAEGGQAEAYRRHFATRVVPHLKELAGHEGAYLLERVVGGEVEFTAVTLWESMDRILAFTGPDPSVAIVEPAARAVLVRFDEFATHYEAAAFPAGSASAP</sequence>
<comment type="caution">
    <text evidence="1">The sequence shown here is derived from an EMBL/GenBank/DDBJ whole genome shotgun (WGS) entry which is preliminary data.</text>
</comment>
<dbReference type="InterPro" id="IPR011008">
    <property type="entry name" value="Dimeric_a/b-barrel"/>
</dbReference>
<dbReference type="Proteomes" id="UP000646365">
    <property type="component" value="Unassembled WGS sequence"/>
</dbReference>
<accession>A0A8J3E5S7</accession>
<keyword evidence="2" id="KW-1185">Reference proteome</keyword>
<evidence type="ECO:0000313" key="2">
    <source>
        <dbReference type="Proteomes" id="UP000646365"/>
    </source>
</evidence>
<dbReference type="RefSeq" id="WP_189050961.1">
    <property type="nucleotide sequence ID" value="NZ_BMJQ01000015.1"/>
</dbReference>
<dbReference type="EMBL" id="BMJQ01000015">
    <property type="protein sequence ID" value="GGF38270.1"/>
    <property type="molecule type" value="Genomic_DNA"/>
</dbReference>
<dbReference type="AlphaFoldDB" id="A0A8J3E5S7"/>
<evidence type="ECO:0000313" key="1">
    <source>
        <dbReference type="EMBL" id="GGF38270.1"/>
    </source>
</evidence>
<reference evidence="1" key="1">
    <citation type="journal article" date="2014" name="Int. J. Syst. Evol. Microbiol.">
        <title>Complete genome sequence of Corynebacterium casei LMG S-19264T (=DSM 44701T), isolated from a smear-ripened cheese.</title>
        <authorList>
            <consortium name="US DOE Joint Genome Institute (JGI-PGF)"/>
            <person name="Walter F."/>
            <person name="Albersmeier A."/>
            <person name="Kalinowski J."/>
            <person name="Ruckert C."/>
        </authorList>
    </citation>
    <scope>NUCLEOTIDE SEQUENCE</scope>
    <source>
        <strain evidence="1">CGMCC 1.15725</strain>
    </source>
</reference>
<gene>
    <name evidence="1" type="ORF">GCM10011611_50810</name>
</gene>
<protein>
    <recommendedName>
        <fullName evidence="3">Antibiotic biosynthesis monooxygenase</fullName>
    </recommendedName>
</protein>
<organism evidence="1 2">
    <name type="scientific">Aliidongia dinghuensis</name>
    <dbReference type="NCBI Taxonomy" id="1867774"/>
    <lineage>
        <taxon>Bacteria</taxon>
        <taxon>Pseudomonadati</taxon>
        <taxon>Pseudomonadota</taxon>
        <taxon>Alphaproteobacteria</taxon>
        <taxon>Rhodospirillales</taxon>
        <taxon>Dongiaceae</taxon>
        <taxon>Aliidongia</taxon>
    </lineage>
</organism>
<evidence type="ECO:0008006" key="3">
    <source>
        <dbReference type="Google" id="ProtNLM"/>
    </source>
</evidence>